<evidence type="ECO:0000313" key="1">
    <source>
        <dbReference type="EMBL" id="EHQ24324.1"/>
    </source>
</evidence>
<protein>
    <submittedName>
        <fullName evidence="1">Uncharacterized protein</fullName>
    </submittedName>
</protein>
<gene>
    <name evidence="1" type="ORF">Mucpa_0121</name>
</gene>
<proteinExistence type="predicted"/>
<dbReference type="AlphaFoldDB" id="H1YDY4"/>
<name>H1YDY4_9SPHI</name>
<reference evidence="1" key="1">
    <citation type="submission" date="2011-09" db="EMBL/GenBank/DDBJ databases">
        <title>The permanent draft genome of Mucilaginibacter paludis DSM 18603.</title>
        <authorList>
            <consortium name="US DOE Joint Genome Institute (JGI-PGF)"/>
            <person name="Lucas S."/>
            <person name="Han J."/>
            <person name="Lapidus A."/>
            <person name="Bruce D."/>
            <person name="Goodwin L."/>
            <person name="Pitluck S."/>
            <person name="Peters L."/>
            <person name="Kyrpides N."/>
            <person name="Mavromatis K."/>
            <person name="Ivanova N."/>
            <person name="Mikhailova N."/>
            <person name="Held B."/>
            <person name="Detter J.C."/>
            <person name="Tapia R."/>
            <person name="Han C."/>
            <person name="Land M."/>
            <person name="Hauser L."/>
            <person name="Markowitz V."/>
            <person name="Cheng J.-F."/>
            <person name="Hugenholtz P."/>
            <person name="Woyke T."/>
            <person name="Wu D."/>
            <person name="Tindall B."/>
            <person name="Brambilla E."/>
            <person name="Klenk H.-P."/>
            <person name="Eisen J.A."/>
        </authorList>
    </citation>
    <scope>NUCLEOTIDE SEQUENCE [LARGE SCALE GENOMIC DNA]</scope>
    <source>
        <strain evidence="1">DSM 18603</strain>
    </source>
</reference>
<organism evidence="1 2">
    <name type="scientific">Mucilaginibacter paludis DSM 18603</name>
    <dbReference type="NCBI Taxonomy" id="714943"/>
    <lineage>
        <taxon>Bacteria</taxon>
        <taxon>Pseudomonadati</taxon>
        <taxon>Bacteroidota</taxon>
        <taxon>Sphingobacteriia</taxon>
        <taxon>Sphingobacteriales</taxon>
        <taxon>Sphingobacteriaceae</taxon>
        <taxon>Mucilaginibacter</taxon>
    </lineage>
</organism>
<dbReference type="Proteomes" id="UP000002774">
    <property type="component" value="Chromosome"/>
</dbReference>
<dbReference type="HOGENOM" id="CLU_3027368_0_0_10"/>
<keyword evidence="2" id="KW-1185">Reference proteome</keyword>
<evidence type="ECO:0000313" key="2">
    <source>
        <dbReference type="Proteomes" id="UP000002774"/>
    </source>
</evidence>
<sequence length="55" mass="6440">MKIKYLQIKIDECVKILHGMQEVIGSTPIFSTLKKRHLQDIVIAFFYARAHDLHT</sequence>
<dbReference type="EMBL" id="CM001403">
    <property type="protein sequence ID" value="EHQ24324.1"/>
    <property type="molecule type" value="Genomic_DNA"/>
</dbReference>
<accession>H1YDY4</accession>